<dbReference type="OrthoDB" id="10252740at2759"/>
<proteinExistence type="predicted"/>
<dbReference type="GO" id="GO:0003676">
    <property type="term" value="F:nucleic acid binding"/>
    <property type="evidence" value="ECO:0007669"/>
    <property type="project" value="InterPro"/>
</dbReference>
<comment type="caution">
    <text evidence="3">The sequence shown here is derived from an EMBL/GenBank/DDBJ whole genome shotgun (WGS) entry which is preliminary data.</text>
</comment>
<dbReference type="EMBL" id="JAGHQL010000216">
    <property type="protein sequence ID" value="KAH0536301.1"/>
    <property type="molecule type" value="Genomic_DNA"/>
</dbReference>
<dbReference type="SUPFAM" id="SSF101690">
    <property type="entry name" value="PAZ domain"/>
    <property type="match status" value="2"/>
</dbReference>
<dbReference type="InterPro" id="IPR032474">
    <property type="entry name" value="Argonaute_N"/>
</dbReference>
<feature type="domain" description="Piwi" evidence="2">
    <location>
        <begin position="600"/>
        <end position="919"/>
    </location>
</feature>
<dbReference type="PANTHER" id="PTHR22891">
    <property type="entry name" value="EUKARYOTIC TRANSLATION INITIATION FACTOR 2C"/>
    <property type="match status" value="1"/>
</dbReference>
<dbReference type="InterPro" id="IPR003165">
    <property type="entry name" value="Piwi"/>
</dbReference>
<evidence type="ECO:0000313" key="4">
    <source>
        <dbReference type="Proteomes" id="UP000698800"/>
    </source>
</evidence>
<keyword evidence="4" id="KW-1185">Reference proteome</keyword>
<dbReference type="Pfam" id="PF08699">
    <property type="entry name" value="ArgoL1"/>
    <property type="match status" value="1"/>
</dbReference>
<reference evidence="3" key="1">
    <citation type="submission" date="2021-03" db="EMBL/GenBank/DDBJ databases">
        <title>Comparative genomics and phylogenomic investigation of the class Geoglossomycetes provide insights into ecological specialization and systematics.</title>
        <authorList>
            <person name="Melie T."/>
            <person name="Pirro S."/>
            <person name="Miller A.N."/>
            <person name="Quandt A."/>
        </authorList>
    </citation>
    <scope>NUCLEOTIDE SEQUENCE</scope>
    <source>
        <strain evidence="3">GBOQ0MN5Z8</strain>
    </source>
</reference>
<dbReference type="Pfam" id="PF02171">
    <property type="entry name" value="Piwi"/>
    <property type="match status" value="1"/>
</dbReference>
<dbReference type="SUPFAM" id="SSF53098">
    <property type="entry name" value="Ribonuclease H-like"/>
    <property type="match status" value="1"/>
</dbReference>
<feature type="region of interest" description="Disordered" evidence="1">
    <location>
        <begin position="929"/>
        <end position="948"/>
    </location>
</feature>
<dbReference type="InterPro" id="IPR045246">
    <property type="entry name" value="Piwi_ago-like"/>
</dbReference>
<evidence type="ECO:0000256" key="1">
    <source>
        <dbReference type="SAM" id="MobiDB-lite"/>
    </source>
</evidence>
<dbReference type="InterPro" id="IPR036085">
    <property type="entry name" value="PAZ_dom_sf"/>
</dbReference>
<evidence type="ECO:0000259" key="2">
    <source>
        <dbReference type="PROSITE" id="PS50822"/>
    </source>
</evidence>
<evidence type="ECO:0000313" key="3">
    <source>
        <dbReference type="EMBL" id="KAH0536301.1"/>
    </source>
</evidence>
<dbReference type="Gene3D" id="3.30.420.10">
    <property type="entry name" value="Ribonuclease H-like superfamily/Ribonuclease H"/>
    <property type="match status" value="1"/>
</dbReference>
<accession>A0A9P8L1J1</accession>
<dbReference type="InterPro" id="IPR036397">
    <property type="entry name" value="RNaseH_sf"/>
</dbReference>
<dbReference type="Proteomes" id="UP000698800">
    <property type="component" value="Unassembled WGS sequence"/>
</dbReference>
<feature type="compositionally biased region" description="Low complexity" evidence="1">
    <location>
        <begin position="936"/>
        <end position="947"/>
    </location>
</feature>
<dbReference type="Pfam" id="PF16488">
    <property type="entry name" value="ArgoL2"/>
    <property type="match status" value="1"/>
</dbReference>
<dbReference type="AlphaFoldDB" id="A0A9P8L1J1"/>
<sequence>MASFVGMTVVRSLPGEPNPTPDPQVTKLEDDNFKDKPVPAPDISSLDISNARFPRRPGYGTQGAKIVLRTNYFELLPTANAVLYRYHVEIEPAAAGKKLKRILALLLEDEIFAEAQDRIATDHAATIICRLKLEEARTRVSVPYRLESEEEPRENATTYTALIQETGTIALSELVDFVRSTNANATYNGREQAIQALNIILGRSPSTSPNVVPVGRSKFYPIGVSSTRGALSATLEVIRGYYSSVRAATGRILLNVNVSHAVFYKPDRLDVVMRGFRQAHGPNPLSLQRFLKGVRVQVTHLLAKKDKSGQPIKRVKTIFRLANRDDGQGQGNPPRVTSPGCGAQGVEFFHGDPPGQKPSTKPGAKVAPNRYISVFQFFQQGKPPSHSTPPYSRGLAHSDTAIPVVNVGNRENPVYLPAQVSKATLSGESTEAMMRFAARKPWENAQSIIGEGSTVIGLLPPANQSLGPFGVSVRPRMITVPARVLAGPPVKYWANVSKHSPNGSWNLVKIKFTAGARIGNWTYLWLPMKGKDLSPFHPNEGPQQTVMEFHKVLLDNGVLAPQPLLPGLRCDLVPDDGNENHQRIGDAFRKIVGHPAKLKFVLVIIPYKGSGTAAIYNRIKYIADLKAGLHTVCVIGHKFGKGNDQCFRNIGMKFNLKCGGINHSLDANKLGIISGGGTMVVGIDVTHPSPGSASNAPSIAGIVASIDKNLGQWPADLRIQEARKEMVSDLEGLLKGRLALWRTRNKTLPENILVYRDGVSEGQYQTVMLEELPLLRAACASTYPPADTKKGLPRVSIIIVGKRHHTRFYPTRTEDCDDSSNTKNGTIVDRGITEARNWDFFLQAHTCLQGTARPAHYFVILDEIFGKRPAPVGQTQADALEQLTHNMCYLFGRATKAVSICPPAYYADLVCERARCYLASFFNPETPGATPAHSVASGPQQPQASAADVTVHQDLRNSMFYI</sequence>
<dbReference type="Gene3D" id="3.40.50.2300">
    <property type="match status" value="1"/>
</dbReference>
<dbReference type="PROSITE" id="PS50822">
    <property type="entry name" value="PIWI"/>
    <property type="match status" value="1"/>
</dbReference>
<dbReference type="InterPro" id="IPR014811">
    <property type="entry name" value="ArgoL1"/>
</dbReference>
<dbReference type="InterPro" id="IPR032472">
    <property type="entry name" value="ArgoL2"/>
</dbReference>
<name>A0A9P8L1J1_9PEZI</name>
<dbReference type="Gene3D" id="2.170.260.10">
    <property type="entry name" value="paz domain"/>
    <property type="match status" value="1"/>
</dbReference>
<gene>
    <name evidence="3" type="ORF">FGG08_006816</name>
</gene>
<dbReference type="CDD" id="cd04657">
    <property type="entry name" value="Piwi_ago-like"/>
    <property type="match status" value="1"/>
</dbReference>
<dbReference type="SMART" id="SM01163">
    <property type="entry name" value="DUF1785"/>
    <property type="match status" value="1"/>
</dbReference>
<dbReference type="SMART" id="SM00950">
    <property type="entry name" value="Piwi"/>
    <property type="match status" value="1"/>
</dbReference>
<protein>
    <recommendedName>
        <fullName evidence="2">Piwi domain-containing protein</fullName>
    </recommendedName>
</protein>
<organism evidence="3 4">
    <name type="scientific">Glutinoglossum americanum</name>
    <dbReference type="NCBI Taxonomy" id="1670608"/>
    <lineage>
        <taxon>Eukaryota</taxon>
        <taxon>Fungi</taxon>
        <taxon>Dikarya</taxon>
        <taxon>Ascomycota</taxon>
        <taxon>Pezizomycotina</taxon>
        <taxon>Geoglossomycetes</taxon>
        <taxon>Geoglossales</taxon>
        <taxon>Geoglossaceae</taxon>
        <taxon>Glutinoglossum</taxon>
    </lineage>
</organism>
<dbReference type="Pfam" id="PF16486">
    <property type="entry name" value="ArgoN"/>
    <property type="match status" value="1"/>
</dbReference>
<dbReference type="InterPro" id="IPR012337">
    <property type="entry name" value="RNaseH-like_sf"/>
</dbReference>